<protein>
    <submittedName>
        <fullName evidence="4">CheY-like chemotaxis protein</fullName>
    </submittedName>
</protein>
<dbReference type="HOGENOM" id="CLU_000445_69_12_4"/>
<feature type="modified residue" description="4-aspartylphosphate" evidence="2">
    <location>
        <position position="58"/>
    </location>
</feature>
<dbReference type="AlphaFoldDB" id="U5N7Y0"/>
<dbReference type="KEGG" id="cbx:Cenrod_0177"/>
<dbReference type="GO" id="GO:0000160">
    <property type="term" value="P:phosphorelay signal transduction system"/>
    <property type="evidence" value="ECO:0007669"/>
    <property type="project" value="InterPro"/>
</dbReference>
<dbReference type="Proteomes" id="UP000017184">
    <property type="component" value="Chromosome"/>
</dbReference>
<evidence type="ECO:0000313" key="4">
    <source>
        <dbReference type="EMBL" id="AGX86309.1"/>
    </source>
</evidence>
<evidence type="ECO:0000256" key="1">
    <source>
        <dbReference type="ARBA" id="ARBA00022553"/>
    </source>
</evidence>
<reference evidence="4 5" key="1">
    <citation type="journal article" date="2013" name="Genome Biol.">
        <title>Genomic analysis reveals key aspects of prokaryotic symbiosis in the phototrophic consortium "Chlorochromatium aggregatum".</title>
        <authorList>
            <person name="Liu Z."/>
            <person name="Muller J."/>
            <person name="Li T."/>
            <person name="Alvey R.M."/>
            <person name="Vogl K."/>
            <person name="Frigaard N.U."/>
            <person name="Rockwell N.C."/>
            <person name="Boyd E.S."/>
            <person name="Tomsho L.P."/>
            <person name="Schuster S.C."/>
            <person name="Henke P."/>
            <person name="Rohde M."/>
            <person name="Overmann J."/>
            <person name="Bryant D.A."/>
        </authorList>
    </citation>
    <scope>NUCLEOTIDE SEQUENCE [LARGE SCALE GENOMIC DNA]</scope>
    <source>
        <strain evidence="4">CR</strain>
    </source>
</reference>
<accession>U5N7Y0</accession>
<organism evidence="4 5">
    <name type="scientific">Candidatus Symbiobacter mobilis CR</name>
    <dbReference type="NCBI Taxonomy" id="946483"/>
    <lineage>
        <taxon>Bacteria</taxon>
        <taxon>Pseudomonadati</taxon>
        <taxon>Pseudomonadota</taxon>
        <taxon>Betaproteobacteria</taxon>
        <taxon>Burkholderiales</taxon>
        <taxon>Comamonadaceae</taxon>
    </lineage>
</organism>
<dbReference type="OrthoDB" id="8909676at2"/>
<dbReference type="eggNOG" id="COG0784">
    <property type="taxonomic scope" value="Bacteria"/>
</dbReference>
<dbReference type="InterPro" id="IPR050595">
    <property type="entry name" value="Bact_response_regulator"/>
</dbReference>
<dbReference type="PANTHER" id="PTHR44591:SF3">
    <property type="entry name" value="RESPONSE REGULATORY DOMAIN-CONTAINING PROTEIN"/>
    <property type="match status" value="1"/>
</dbReference>
<gene>
    <name evidence="4" type="ORF">Cenrod_0177</name>
</gene>
<evidence type="ECO:0000256" key="2">
    <source>
        <dbReference type="PROSITE-ProRule" id="PRU00169"/>
    </source>
</evidence>
<dbReference type="Gene3D" id="3.40.50.2300">
    <property type="match status" value="1"/>
</dbReference>
<dbReference type="SUPFAM" id="SSF52172">
    <property type="entry name" value="CheY-like"/>
    <property type="match status" value="1"/>
</dbReference>
<dbReference type="RefSeq" id="WP_022771132.1">
    <property type="nucleotide sequence ID" value="NC_022576.1"/>
</dbReference>
<dbReference type="InterPro" id="IPR011006">
    <property type="entry name" value="CheY-like_superfamily"/>
</dbReference>
<dbReference type="SMART" id="SM00448">
    <property type="entry name" value="REC"/>
    <property type="match status" value="1"/>
</dbReference>
<dbReference type="PANTHER" id="PTHR44591">
    <property type="entry name" value="STRESS RESPONSE REGULATOR PROTEIN 1"/>
    <property type="match status" value="1"/>
</dbReference>
<keyword evidence="1 2" id="KW-0597">Phosphoprotein</keyword>
<proteinExistence type="predicted"/>
<evidence type="ECO:0000259" key="3">
    <source>
        <dbReference type="PROSITE" id="PS50110"/>
    </source>
</evidence>
<dbReference type="Pfam" id="PF00072">
    <property type="entry name" value="Response_reg"/>
    <property type="match status" value="1"/>
</dbReference>
<dbReference type="EMBL" id="CP004885">
    <property type="protein sequence ID" value="AGX86309.1"/>
    <property type="molecule type" value="Genomic_DNA"/>
</dbReference>
<dbReference type="InterPro" id="IPR001789">
    <property type="entry name" value="Sig_transdc_resp-reg_receiver"/>
</dbReference>
<dbReference type="PROSITE" id="PS50110">
    <property type="entry name" value="RESPONSE_REGULATORY"/>
    <property type="match status" value="1"/>
</dbReference>
<evidence type="ECO:0000313" key="5">
    <source>
        <dbReference type="Proteomes" id="UP000017184"/>
    </source>
</evidence>
<name>U5N7Y0_9BURK</name>
<dbReference type="STRING" id="946483.Cenrod_0177"/>
<keyword evidence="5" id="KW-1185">Reference proteome</keyword>
<feature type="domain" description="Response regulatory" evidence="3">
    <location>
        <begin position="6"/>
        <end position="128"/>
    </location>
</feature>
<sequence length="131" mass="13960">MGTALSVLLVDDDEFSRDVLKEMLVAQGVTDVRMADSGLSALQTLSTLAHQPDLMICDVFMPDMDGIEFMSALAARKYRGGVVLVSGVNIETLSMARDLASAAGIQLLGSFVKPLHREVLAEVLAGLGHSR</sequence>